<dbReference type="SUPFAM" id="SSF55729">
    <property type="entry name" value="Acyl-CoA N-acyltransferases (Nat)"/>
    <property type="match status" value="1"/>
</dbReference>
<dbReference type="GO" id="GO:0008270">
    <property type="term" value="F:zinc ion binding"/>
    <property type="evidence" value="ECO:0007669"/>
    <property type="project" value="UniProtKB-KW"/>
</dbReference>
<feature type="domain" description="MYST-type HAT" evidence="14">
    <location>
        <begin position="226"/>
        <end position="551"/>
    </location>
</feature>
<dbReference type="Gene3D" id="3.30.60.60">
    <property type="entry name" value="N-acetyl transferase-like"/>
    <property type="match status" value="1"/>
</dbReference>
<evidence type="ECO:0000259" key="14">
    <source>
        <dbReference type="PROSITE" id="PS51726"/>
    </source>
</evidence>
<dbReference type="Pfam" id="PF01853">
    <property type="entry name" value="MOZ_SAS"/>
    <property type="match status" value="1"/>
</dbReference>
<feature type="compositionally biased region" description="Low complexity" evidence="13">
    <location>
        <begin position="463"/>
        <end position="475"/>
    </location>
</feature>
<evidence type="ECO:0000313" key="15">
    <source>
        <dbReference type="EMBL" id="KAK6588554.1"/>
    </source>
</evidence>
<evidence type="ECO:0000256" key="11">
    <source>
        <dbReference type="PIRSR" id="PIRSR602717-51"/>
    </source>
</evidence>
<evidence type="ECO:0000256" key="9">
    <source>
        <dbReference type="ARBA" id="ARBA00022990"/>
    </source>
</evidence>
<dbReference type="Gene3D" id="3.40.630.30">
    <property type="match status" value="1"/>
</dbReference>
<dbReference type="Pfam" id="PF11717">
    <property type="entry name" value="Tudor-knot"/>
    <property type="match status" value="1"/>
</dbReference>
<dbReference type="EC" id="2.3.1.48" evidence="3 12"/>
<dbReference type="Proteomes" id="UP001311799">
    <property type="component" value="Unassembled WGS sequence"/>
</dbReference>
<comment type="similarity">
    <text evidence="2 12">Belongs to the MYST (SAS/MOZ) family.</text>
</comment>
<feature type="compositionally biased region" description="Low complexity" evidence="13">
    <location>
        <begin position="170"/>
        <end position="184"/>
    </location>
</feature>
<dbReference type="InterPro" id="IPR036388">
    <property type="entry name" value="WH-like_DNA-bd_sf"/>
</dbReference>
<dbReference type="GO" id="GO:0005634">
    <property type="term" value="C:nucleus"/>
    <property type="evidence" value="ECO:0007669"/>
    <property type="project" value="UniProtKB-SubCell"/>
</dbReference>
<evidence type="ECO:0000256" key="2">
    <source>
        <dbReference type="ARBA" id="ARBA00010107"/>
    </source>
</evidence>
<dbReference type="InterPro" id="IPR016197">
    <property type="entry name" value="Chromo-like_dom_sf"/>
</dbReference>
<dbReference type="InterPro" id="IPR002717">
    <property type="entry name" value="HAT_MYST-type"/>
</dbReference>
<feature type="region of interest" description="Disordered" evidence="13">
    <location>
        <begin position="1"/>
        <end position="26"/>
    </location>
</feature>
<dbReference type="PROSITE" id="PS51726">
    <property type="entry name" value="MYST_HAT"/>
    <property type="match status" value="1"/>
</dbReference>
<dbReference type="PANTHER" id="PTHR10615:SF161">
    <property type="entry name" value="HISTONE ACETYLTRANSFERASE KAT7"/>
    <property type="match status" value="1"/>
</dbReference>
<dbReference type="AlphaFoldDB" id="A0AAV9XVP1"/>
<dbReference type="Gene3D" id="1.10.10.10">
    <property type="entry name" value="Winged helix-like DNA-binding domain superfamily/Winged helix DNA-binding domain"/>
    <property type="match status" value="1"/>
</dbReference>
<feature type="region of interest" description="Disordered" evidence="13">
    <location>
        <begin position="153"/>
        <end position="184"/>
    </location>
</feature>
<keyword evidence="9" id="KW-0007">Acetylation</keyword>
<comment type="caution">
    <text evidence="15">The sequence shown here is derived from an EMBL/GenBank/DDBJ whole genome shotgun (WGS) entry which is preliminary data.</text>
</comment>
<reference evidence="15 16" key="1">
    <citation type="submission" date="2023-10" db="EMBL/GenBank/DDBJ databases">
        <title>Comparative genomics analysis reveals potential genetic determinants of host preference in Cryptosporidium xiaoi.</title>
        <authorList>
            <person name="Xiao L."/>
            <person name="Li J."/>
        </authorList>
    </citation>
    <scope>NUCLEOTIDE SEQUENCE [LARGE SCALE GENOMIC DNA]</scope>
    <source>
        <strain evidence="15 16">52996</strain>
    </source>
</reference>
<feature type="region of interest" description="Disordered" evidence="13">
    <location>
        <begin position="459"/>
        <end position="491"/>
    </location>
</feature>
<evidence type="ECO:0000256" key="6">
    <source>
        <dbReference type="ARBA" id="ARBA00022771"/>
    </source>
</evidence>
<dbReference type="InterPro" id="IPR025995">
    <property type="entry name" value="Tudor-knot"/>
</dbReference>
<keyword evidence="4" id="KW-0808">Transferase</keyword>
<dbReference type="Pfam" id="PF17772">
    <property type="entry name" value="zf-MYST"/>
    <property type="match status" value="1"/>
</dbReference>
<protein>
    <recommendedName>
        <fullName evidence="3 12">Histone acetyltransferase</fullName>
        <ecNumber evidence="3 12">2.3.1.48</ecNumber>
    </recommendedName>
</protein>
<evidence type="ECO:0000256" key="3">
    <source>
        <dbReference type="ARBA" id="ARBA00013184"/>
    </source>
</evidence>
<dbReference type="GO" id="GO:0003712">
    <property type="term" value="F:transcription coregulator activity"/>
    <property type="evidence" value="ECO:0007669"/>
    <property type="project" value="TreeGrafter"/>
</dbReference>
<dbReference type="GO" id="GO:0006357">
    <property type="term" value="P:regulation of transcription by RNA polymerase II"/>
    <property type="evidence" value="ECO:0007669"/>
    <property type="project" value="TreeGrafter"/>
</dbReference>
<dbReference type="EMBL" id="JAWDEY010000032">
    <property type="protein sequence ID" value="KAK6588554.1"/>
    <property type="molecule type" value="Genomic_DNA"/>
</dbReference>
<keyword evidence="7" id="KW-0862">Zinc</keyword>
<keyword evidence="16" id="KW-1185">Reference proteome</keyword>
<evidence type="ECO:0000256" key="7">
    <source>
        <dbReference type="ARBA" id="ARBA00022833"/>
    </source>
</evidence>
<evidence type="ECO:0000256" key="12">
    <source>
        <dbReference type="RuleBase" id="RU361211"/>
    </source>
</evidence>
<evidence type="ECO:0000256" key="5">
    <source>
        <dbReference type="ARBA" id="ARBA00022723"/>
    </source>
</evidence>
<dbReference type="GO" id="GO:0004402">
    <property type="term" value="F:histone acetyltransferase activity"/>
    <property type="evidence" value="ECO:0007669"/>
    <property type="project" value="InterPro"/>
</dbReference>
<dbReference type="FunFam" id="3.30.60.60:FF:000001">
    <property type="entry name" value="Histone acetyltransferase"/>
    <property type="match status" value="1"/>
</dbReference>
<keyword evidence="8" id="KW-0156">Chromatin regulator</keyword>
<dbReference type="InterPro" id="IPR040706">
    <property type="entry name" value="Zf-MYST"/>
</dbReference>
<evidence type="ECO:0000256" key="1">
    <source>
        <dbReference type="ARBA" id="ARBA00004123"/>
    </source>
</evidence>
<evidence type="ECO:0000256" key="8">
    <source>
        <dbReference type="ARBA" id="ARBA00022853"/>
    </source>
</evidence>
<dbReference type="PANTHER" id="PTHR10615">
    <property type="entry name" value="HISTONE ACETYLTRANSFERASE"/>
    <property type="match status" value="1"/>
</dbReference>
<feature type="compositionally biased region" description="Basic and acidic residues" evidence="13">
    <location>
        <begin position="1"/>
        <end position="11"/>
    </location>
</feature>
<proteinExistence type="inferred from homology"/>
<accession>A0AAV9XVP1</accession>
<name>A0AAV9XVP1_9CRYT</name>
<organism evidence="15 16">
    <name type="scientific">Cryptosporidium xiaoi</name>
    <dbReference type="NCBI Taxonomy" id="659607"/>
    <lineage>
        <taxon>Eukaryota</taxon>
        <taxon>Sar</taxon>
        <taxon>Alveolata</taxon>
        <taxon>Apicomplexa</taxon>
        <taxon>Conoidasida</taxon>
        <taxon>Coccidia</taxon>
        <taxon>Eucoccidiorida</taxon>
        <taxon>Eimeriorina</taxon>
        <taxon>Cryptosporidiidae</taxon>
        <taxon>Cryptosporidium</taxon>
    </lineage>
</organism>
<dbReference type="GO" id="GO:0000785">
    <property type="term" value="C:chromatin"/>
    <property type="evidence" value="ECO:0007669"/>
    <property type="project" value="TreeGrafter"/>
</dbReference>
<gene>
    <name evidence="15" type="ORF">RS030_4520</name>
</gene>
<feature type="active site" description="Proton donor/acceptor" evidence="11">
    <location>
        <position position="400"/>
    </location>
</feature>
<dbReference type="InterPro" id="IPR050603">
    <property type="entry name" value="MYST_HAT"/>
</dbReference>
<sequence>MTKSSKEDSTKVIKKGQKMSSGGEYKQKGGLSGLDSYMRQFPGALLPKTQIMGCEYRQKISSNAQQKGGRNIQRLTEGNIEPGTQGLIRIWRPALVVHCRERRGVKLKGSSSNQAMNYDYYIHWEGTDRRLDCWLSWESLRVVPNEYLPLAKDKPKHHHHCHNNQNPRGESSVESESHSEPSVPKLTASALSVSREDIIIGKIPYYHDLAHEGMDEEYLKEHEDLTKVKTIGKIAMGAYMVDTWYYSPYPKEVQNVDILYICEFCLSFFAHSDEYVRHQKCCLMFYPPGNELLRQDDLSMFEVDGRLARVYCENLCFLSKLFLDHKTLYNSVHLFLFYVLTEYDENGYHIVGYFSKEKFSKNNLSCIMILPQYQRKGYGKYLINFSYCLSHLEQKPGSPERPLSDLGRVSYISYWGYVLLELLMDGAQDVILWNGPRKDDDNKRKSLLKEAASIKDFEDVIPQNQSNNNQNQRTTRSSKQKEKRGQNQNQVNTTESKCVIDSLGCCPNTKFITVQQLSDATRIECNDILMTFNEFGLLKSLSNGESLIFLPIQLISHLLQKTGRPATQMFLSKISYTSYENFLAPFECNAIQ</sequence>
<dbReference type="GO" id="GO:0003682">
    <property type="term" value="F:chromatin binding"/>
    <property type="evidence" value="ECO:0007669"/>
    <property type="project" value="TreeGrafter"/>
</dbReference>
<dbReference type="SUPFAM" id="SSF54160">
    <property type="entry name" value="Chromo domain-like"/>
    <property type="match status" value="1"/>
</dbReference>
<dbReference type="CDD" id="cd04301">
    <property type="entry name" value="NAT_SF"/>
    <property type="match status" value="1"/>
</dbReference>
<dbReference type="InterPro" id="IPR016181">
    <property type="entry name" value="Acyl_CoA_acyltransferase"/>
</dbReference>
<evidence type="ECO:0000256" key="13">
    <source>
        <dbReference type="SAM" id="MobiDB-lite"/>
    </source>
</evidence>
<evidence type="ECO:0000256" key="10">
    <source>
        <dbReference type="ARBA" id="ARBA00023242"/>
    </source>
</evidence>
<dbReference type="Gene3D" id="2.30.30.140">
    <property type="match status" value="1"/>
</dbReference>
<keyword evidence="10 12" id="KW-0539">Nucleus</keyword>
<comment type="catalytic activity">
    <reaction evidence="12">
        <text>L-lysyl-[protein] + acetyl-CoA = N(6)-acetyl-L-lysyl-[protein] + CoA + H(+)</text>
        <dbReference type="Rhea" id="RHEA:45948"/>
        <dbReference type="Rhea" id="RHEA-COMP:9752"/>
        <dbReference type="Rhea" id="RHEA-COMP:10731"/>
        <dbReference type="ChEBI" id="CHEBI:15378"/>
        <dbReference type="ChEBI" id="CHEBI:29969"/>
        <dbReference type="ChEBI" id="CHEBI:57287"/>
        <dbReference type="ChEBI" id="CHEBI:57288"/>
        <dbReference type="ChEBI" id="CHEBI:61930"/>
        <dbReference type="EC" id="2.3.1.48"/>
    </reaction>
</comment>
<evidence type="ECO:0000256" key="4">
    <source>
        <dbReference type="ARBA" id="ARBA00022679"/>
    </source>
</evidence>
<keyword evidence="6" id="KW-0863">Zinc-finger</keyword>
<comment type="subcellular location">
    <subcellularLocation>
        <location evidence="1 12">Nucleus</location>
    </subcellularLocation>
</comment>
<evidence type="ECO:0000313" key="16">
    <source>
        <dbReference type="Proteomes" id="UP001311799"/>
    </source>
</evidence>
<keyword evidence="5" id="KW-0479">Metal-binding</keyword>